<feature type="region of interest" description="Disordered" evidence="1">
    <location>
        <begin position="72"/>
        <end position="101"/>
    </location>
</feature>
<name>A0ABT8YL45_9HYPH</name>
<evidence type="ECO:0000313" key="3">
    <source>
        <dbReference type="EMBL" id="MDO6964353.1"/>
    </source>
</evidence>
<organism evidence="3 4">
    <name type="scientific">Rhizobium alvei</name>
    <dbReference type="NCBI Taxonomy" id="1132659"/>
    <lineage>
        <taxon>Bacteria</taxon>
        <taxon>Pseudomonadati</taxon>
        <taxon>Pseudomonadota</taxon>
        <taxon>Alphaproteobacteria</taxon>
        <taxon>Hyphomicrobiales</taxon>
        <taxon>Rhizobiaceae</taxon>
        <taxon>Rhizobium/Agrobacterium group</taxon>
        <taxon>Rhizobium</taxon>
    </lineage>
</organism>
<accession>A0ABT8YL45</accession>
<keyword evidence="2" id="KW-0472">Membrane</keyword>
<reference evidence="3" key="1">
    <citation type="journal article" date="2015" name="Int. J. Syst. Evol. Microbiol.">
        <title>Rhizobium alvei sp. nov., isolated from a freshwater river.</title>
        <authorList>
            <person name="Sheu S.Y."/>
            <person name="Huang H.W."/>
            <person name="Young C.C."/>
            <person name="Chen W.M."/>
        </authorList>
    </citation>
    <scope>NUCLEOTIDE SEQUENCE</scope>
    <source>
        <strain evidence="3">TNR-22</strain>
    </source>
</reference>
<sequence length="101" mass="11272">MTEKKRTTPFYLIDTSSEFYRPIGLRIGICIGAALWLALEIYGRDPFWLVISGATAVYCVFTLLIAYKPPEPPPARPADEPEDKAASDEKPDQDITPSKEP</sequence>
<keyword evidence="4" id="KW-1185">Reference proteome</keyword>
<protein>
    <recommendedName>
        <fullName evidence="5">Transmembrane protein</fullName>
    </recommendedName>
</protein>
<feature type="transmembrane region" description="Helical" evidence="2">
    <location>
        <begin position="46"/>
        <end position="67"/>
    </location>
</feature>
<comment type="caution">
    <text evidence="3">The sequence shown here is derived from an EMBL/GenBank/DDBJ whole genome shotgun (WGS) entry which is preliminary data.</text>
</comment>
<dbReference type="EMBL" id="JAUOZU010000007">
    <property type="protein sequence ID" value="MDO6964353.1"/>
    <property type="molecule type" value="Genomic_DNA"/>
</dbReference>
<evidence type="ECO:0008006" key="5">
    <source>
        <dbReference type="Google" id="ProtNLM"/>
    </source>
</evidence>
<keyword evidence="2" id="KW-0812">Transmembrane</keyword>
<feature type="transmembrane region" description="Helical" evidence="2">
    <location>
        <begin position="20"/>
        <end position="39"/>
    </location>
</feature>
<feature type="compositionally biased region" description="Basic and acidic residues" evidence="1">
    <location>
        <begin position="77"/>
        <end position="101"/>
    </location>
</feature>
<reference evidence="3" key="2">
    <citation type="submission" date="2023-07" db="EMBL/GenBank/DDBJ databases">
        <authorList>
            <person name="Shen H."/>
        </authorList>
    </citation>
    <scope>NUCLEOTIDE SEQUENCE</scope>
    <source>
        <strain evidence="3">TNR-22</strain>
    </source>
</reference>
<proteinExistence type="predicted"/>
<evidence type="ECO:0000256" key="1">
    <source>
        <dbReference type="SAM" id="MobiDB-lite"/>
    </source>
</evidence>
<evidence type="ECO:0000256" key="2">
    <source>
        <dbReference type="SAM" id="Phobius"/>
    </source>
</evidence>
<dbReference type="Proteomes" id="UP001174932">
    <property type="component" value="Unassembled WGS sequence"/>
</dbReference>
<gene>
    <name evidence="3" type="ORF">Q4481_10315</name>
</gene>
<evidence type="ECO:0000313" key="4">
    <source>
        <dbReference type="Proteomes" id="UP001174932"/>
    </source>
</evidence>
<keyword evidence="2" id="KW-1133">Transmembrane helix</keyword>
<dbReference type="RefSeq" id="WP_304376271.1">
    <property type="nucleotide sequence ID" value="NZ_JAUOZU010000007.1"/>
</dbReference>